<keyword evidence="1" id="KW-0472">Membrane</keyword>
<proteinExistence type="predicted"/>
<dbReference type="AlphaFoldDB" id="A0A5K7SCE6"/>
<dbReference type="Proteomes" id="UP001193389">
    <property type="component" value="Chromosome"/>
</dbReference>
<dbReference type="RefSeq" id="WP_318347417.1">
    <property type="nucleotide sequence ID" value="NZ_AP018694.1"/>
</dbReference>
<keyword evidence="1" id="KW-0812">Transmembrane</keyword>
<protein>
    <submittedName>
        <fullName evidence="2">Uncharacterized protein</fullName>
    </submittedName>
</protein>
<organism evidence="2 3">
    <name type="scientific">Aquipluma nitroreducens</name>
    <dbReference type="NCBI Taxonomy" id="2010828"/>
    <lineage>
        <taxon>Bacteria</taxon>
        <taxon>Pseudomonadati</taxon>
        <taxon>Bacteroidota</taxon>
        <taxon>Bacteroidia</taxon>
        <taxon>Marinilabiliales</taxon>
        <taxon>Prolixibacteraceae</taxon>
        <taxon>Aquipluma</taxon>
    </lineage>
</organism>
<evidence type="ECO:0000313" key="2">
    <source>
        <dbReference type="EMBL" id="BBE19145.1"/>
    </source>
</evidence>
<gene>
    <name evidence="2" type="ORF">AQPE_3319</name>
</gene>
<evidence type="ECO:0000256" key="1">
    <source>
        <dbReference type="SAM" id="Phobius"/>
    </source>
</evidence>
<feature type="transmembrane region" description="Helical" evidence="1">
    <location>
        <begin position="64"/>
        <end position="82"/>
    </location>
</feature>
<keyword evidence="3" id="KW-1185">Reference proteome</keyword>
<evidence type="ECO:0000313" key="3">
    <source>
        <dbReference type="Proteomes" id="UP001193389"/>
    </source>
</evidence>
<dbReference type="KEGG" id="anf:AQPE_3319"/>
<dbReference type="EMBL" id="AP018694">
    <property type="protein sequence ID" value="BBE19145.1"/>
    <property type="molecule type" value="Genomic_DNA"/>
</dbReference>
<sequence length="126" mass="14417">MNQVLMAAVIFFAIYQIIKNFTDFLLKRKVIKAGHFENAGILEQKVASITTENQEANKYPSLKWGLVAFFAGIGFIIINQMGPSLYNEDNYRNFMENSMLPFGIELVSISLGFIVYFLIVTFMKKK</sequence>
<feature type="transmembrane region" description="Helical" evidence="1">
    <location>
        <begin position="6"/>
        <end position="26"/>
    </location>
</feature>
<name>A0A5K7SCE6_9BACT</name>
<feature type="transmembrane region" description="Helical" evidence="1">
    <location>
        <begin position="102"/>
        <end position="123"/>
    </location>
</feature>
<reference evidence="2" key="1">
    <citation type="journal article" date="2020" name="Int. J. Syst. Evol. Microbiol.">
        <title>Aquipluma nitroreducens gen. nov. sp. nov., a novel facultatively anaerobic bacterium isolated from a freshwater lake.</title>
        <authorList>
            <person name="Watanabe M."/>
            <person name="Kojima H."/>
            <person name="Fukui M."/>
        </authorList>
    </citation>
    <scope>NUCLEOTIDE SEQUENCE</scope>
    <source>
        <strain evidence="2">MeG22</strain>
    </source>
</reference>
<accession>A0A5K7SCE6</accession>
<keyword evidence="1" id="KW-1133">Transmembrane helix</keyword>